<keyword evidence="2" id="KW-1185">Reference proteome</keyword>
<evidence type="ECO:0008006" key="3">
    <source>
        <dbReference type="Google" id="ProtNLM"/>
    </source>
</evidence>
<protein>
    <recommendedName>
        <fullName evidence="3">Phage protein</fullName>
    </recommendedName>
</protein>
<name>A0ABS1TAW3_9CLOT</name>
<gene>
    <name evidence="1" type="ORF">JK636_12070</name>
</gene>
<dbReference type="Proteomes" id="UP000632377">
    <property type="component" value="Unassembled WGS sequence"/>
</dbReference>
<proteinExistence type="predicted"/>
<evidence type="ECO:0000313" key="2">
    <source>
        <dbReference type="Proteomes" id="UP000632377"/>
    </source>
</evidence>
<organism evidence="1 2">
    <name type="scientific">Clostridium rhizosphaerae</name>
    <dbReference type="NCBI Taxonomy" id="2803861"/>
    <lineage>
        <taxon>Bacteria</taxon>
        <taxon>Bacillati</taxon>
        <taxon>Bacillota</taxon>
        <taxon>Clostridia</taxon>
        <taxon>Eubacteriales</taxon>
        <taxon>Clostridiaceae</taxon>
        <taxon>Clostridium</taxon>
    </lineage>
</organism>
<dbReference type="RefSeq" id="WP_202749255.1">
    <property type="nucleotide sequence ID" value="NZ_JAESWC010000007.1"/>
</dbReference>
<sequence length="63" mass="7453">MEVQIFFKGEKEPVIYTGDRIDVLDFEMNGTKYKQIRYFRKGFSKSDLVEESKVNKIVTKAEK</sequence>
<reference evidence="1 2" key="1">
    <citation type="submission" date="2021-01" db="EMBL/GenBank/DDBJ databases">
        <title>Genome public.</title>
        <authorList>
            <person name="Liu C."/>
            <person name="Sun Q."/>
        </authorList>
    </citation>
    <scope>NUCLEOTIDE SEQUENCE [LARGE SCALE GENOMIC DNA]</scope>
    <source>
        <strain evidence="1 2">YIM B02515</strain>
    </source>
</reference>
<accession>A0ABS1TAW3</accession>
<evidence type="ECO:0000313" key="1">
    <source>
        <dbReference type="EMBL" id="MBL4936493.1"/>
    </source>
</evidence>
<comment type="caution">
    <text evidence="1">The sequence shown here is derived from an EMBL/GenBank/DDBJ whole genome shotgun (WGS) entry which is preliminary data.</text>
</comment>
<dbReference type="EMBL" id="JAESWC010000007">
    <property type="protein sequence ID" value="MBL4936493.1"/>
    <property type="molecule type" value="Genomic_DNA"/>
</dbReference>